<evidence type="ECO:0000256" key="4">
    <source>
        <dbReference type="ARBA" id="ARBA00022729"/>
    </source>
</evidence>
<dbReference type="InterPro" id="IPR006127">
    <property type="entry name" value="ZnuA-like"/>
</dbReference>
<keyword evidence="4" id="KW-0732">Signal</keyword>
<comment type="similarity">
    <text evidence="5">Belongs to the bacterial solute-binding protein 9 family.</text>
</comment>
<evidence type="ECO:0000313" key="6">
    <source>
        <dbReference type="EMBL" id="MBG9986331.1"/>
    </source>
</evidence>
<dbReference type="InterPro" id="IPR006128">
    <property type="entry name" value="Lipoprotein_PsaA-like"/>
</dbReference>
<evidence type="ECO:0000256" key="1">
    <source>
        <dbReference type="ARBA" id="ARBA00004196"/>
    </source>
</evidence>
<reference evidence="6 7" key="1">
    <citation type="submission" date="2020-07" db="EMBL/GenBank/DDBJ databases">
        <title>Facklamia lactis sp. nov., isolated from raw milk.</title>
        <authorList>
            <person name="Doll E.V."/>
            <person name="Huptas C."/>
            <person name="Staib L."/>
            <person name="Wenning M."/>
            <person name="Scherer S."/>
        </authorList>
    </citation>
    <scope>NUCLEOTIDE SEQUENCE [LARGE SCALE GENOMIC DNA]</scope>
    <source>
        <strain evidence="6 7">DSM 111018</strain>
    </source>
</reference>
<protein>
    <submittedName>
        <fullName evidence="6">Metal ABC transporter substrate-binding protein</fullName>
    </submittedName>
</protein>
<evidence type="ECO:0000313" key="7">
    <source>
        <dbReference type="Proteomes" id="UP000721415"/>
    </source>
</evidence>
<comment type="caution">
    <text evidence="6">The sequence shown here is derived from an EMBL/GenBank/DDBJ whole genome shotgun (WGS) entry which is preliminary data.</text>
</comment>
<comment type="subcellular location">
    <subcellularLocation>
        <location evidence="1">Cell envelope</location>
    </subcellularLocation>
</comment>
<evidence type="ECO:0000256" key="3">
    <source>
        <dbReference type="ARBA" id="ARBA00022723"/>
    </source>
</evidence>
<dbReference type="PRINTS" id="PR00690">
    <property type="entry name" value="ADHESNFAMILY"/>
</dbReference>
<sequence length="310" mass="35096">MKIKNKLLLMIGLLLAFGGLFVTKNQVFAEENQQEKLKIVTTYSILSDMVENIAGDKAEVYSMVPIGTDPHMYDPLPDDAQKVSEADLIFYNGFNLETGKGWFQDLLDVSEKNELAFAVTENVEPMYLTEEGKETEQDPHAWLDVQNGMKYVDLITEKLIAFDPDNEDYYQDNHNEYIKALEELDEYSKEKIATIPESQRVLVTSEGAFKYFSKAYGFHAAYIWEINTDSQGTPEQMEQILATIKEKDVQALFVETSVSPKTMETVSEESGVPIKGTIFTDSLAKKGTDGDTYIDMIKWNVDHIVEGLSE</sequence>
<accession>A0ABS0LQA9</accession>
<evidence type="ECO:0000256" key="2">
    <source>
        <dbReference type="ARBA" id="ARBA00022448"/>
    </source>
</evidence>
<dbReference type="RefSeq" id="WP_197115228.1">
    <property type="nucleotide sequence ID" value="NZ_JACBXQ010000002.1"/>
</dbReference>
<proteinExistence type="inferred from homology"/>
<keyword evidence="7" id="KW-1185">Reference proteome</keyword>
<dbReference type="EMBL" id="JACBXQ010000002">
    <property type="protein sequence ID" value="MBG9986331.1"/>
    <property type="molecule type" value="Genomic_DNA"/>
</dbReference>
<dbReference type="PANTHER" id="PTHR42953:SF1">
    <property type="entry name" value="METAL-BINDING PROTEIN HI_0362-RELATED"/>
    <property type="match status" value="1"/>
</dbReference>
<dbReference type="InterPro" id="IPR006129">
    <property type="entry name" value="AdhesinB"/>
</dbReference>
<dbReference type="Gene3D" id="3.40.50.1980">
    <property type="entry name" value="Nitrogenase molybdenum iron protein domain"/>
    <property type="match status" value="2"/>
</dbReference>
<dbReference type="SUPFAM" id="SSF53807">
    <property type="entry name" value="Helical backbone' metal receptor"/>
    <property type="match status" value="1"/>
</dbReference>
<dbReference type="PANTHER" id="PTHR42953">
    <property type="entry name" value="HIGH-AFFINITY ZINC UPTAKE SYSTEM PROTEIN ZNUA-RELATED"/>
    <property type="match status" value="1"/>
</dbReference>
<gene>
    <name evidence="6" type="ORF">HZY91_05415</name>
</gene>
<dbReference type="PRINTS" id="PR00691">
    <property type="entry name" value="ADHESINB"/>
</dbReference>
<keyword evidence="3" id="KW-0479">Metal-binding</keyword>
<evidence type="ECO:0000256" key="5">
    <source>
        <dbReference type="RuleBase" id="RU003512"/>
    </source>
</evidence>
<name>A0ABS0LQA9_9LACT</name>
<dbReference type="Proteomes" id="UP000721415">
    <property type="component" value="Unassembled WGS sequence"/>
</dbReference>
<dbReference type="CDD" id="cd01137">
    <property type="entry name" value="PsaA"/>
    <property type="match status" value="1"/>
</dbReference>
<keyword evidence="2 5" id="KW-0813">Transport</keyword>
<organism evidence="6 7">
    <name type="scientific">Facklamia lactis</name>
    <dbReference type="NCBI Taxonomy" id="2749967"/>
    <lineage>
        <taxon>Bacteria</taxon>
        <taxon>Bacillati</taxon>
        <taxon>Bacillota</taxon>
        <taxon>Bacilli</taxon>
        <taxon>Lactobacillales</taxon>
        <taxon>Aerococcaceae</taxon>
        <taxon>Facklamia</taxon>
    </lineage>
</organism>
<dbReference type="InterPro" id="IPR050492">
    <property type="entry name" value="Bact_metal-bind_prot9"/>
</dbReference>
<dbReference type="Pfam" id="PF01297">
    <property type="entry name" value="ZnuA"/>
    <property type="match status" value="1"/>
</dbReference>